<proteinExistence type="predicted"/>
<evidence type="ECO:0000313" key="1">
    <source>
        <dbReference type="EMBL" id="KAF2559261.1"/>
    </source>
</evidence>
<dbReference type="AlphaFoldDB" id="A0A8S9HJ03"/>
<dbReference type="EMBL" id="QGKW02001940">
    <property type="protein sequence ID" value="KAF2559261.1"/>
    <property type="molecule type" value="Genomic_DNA"/>
</dbReference>
<comment type="caution">
    <text evidence="1">The sequence shown here is derived from an EMBL/GenBank/DDBJ whole genome shotgun (WGS) entry which is preliminary data.</text>
</comment>
<organism evidence="1 2">
    <name type="scientific">Brassica cretica</name>
    <name type="common">Mustard</name>
    <dbReference type="NCBI Taxonomy" id="69181"/>
    <lineage>
        <taxon>Eukaryota</taxon>
        <taxon>Viridiplantae</taxon>
        <taxon>Streptophyta</taxon>
        <taxon>Embryophyta</taxon>
        <taxon>Tracheophyta</taxon>
        <taxon>Spermatophyta</taxon>
        <taxon>Magnoliopsida</taxon>
        <taxon>eudicotyledons</taxon>
        <taxon>Gunneridae</taxon>
        <taxon>Pentapetalae</taxon>
        <taxon>rosids</taxon>
        <taxon>malvids</taxon>
        <taxon>Brassicales</taxon>
        <taxon>Brassicaceae</taxon>
        <taxon>Brassiceae</taxon>
        <taxon>Brassica</taxon>
    </lineage>
</organism>
<sequence length="200" mass="23051">MRSDEYDDDYHREKNIEYCHLAIDEEGVLHTSYTNKKATSIDNNTKPSIDALHTPDSEVQVKDNTYYGYLTPDEFGIFRDPEGQARAMDGRILNISRENIGEIIAMNGSRNFLDTQNIVEDPPSIDETDAPSIGGHPEFRRKALNQNRKRKPRWESRDEFGVYRDEDGFTHAGDGRIIHVSKEDHPSYSTECRNGWPHLH</sequence>
<accession>A0A8S9HJ03</accession>
<reference evidence="1" key="1">
    <citation type="submission" date="2019-12" db="EMBL/GenBank/DDBJ databases">
        <title>Genome sequencing and annotation of Brassica cretica.</title>
        <authorList>
            <person name="Studholme D.J."/>
            <person name="Sarris P.F."/>
        </authorList>
    </citation>
    <scope>NUCLEOTIDE SEQUENCE</scope>
    <source>
        <strain evidence="1">PFS-001/15</strain>
        <tissue evidence="1">Leaf</tissue>
    </source>
</reference>
<name>A0A8S9HJ03_BRACR</name>
<evidence type="ECO:0000313" key="2">
    <source>
        <dbReference type="Proteomes" id="UP000712281"/>
    </source>
</evidence>
<gene>
    <name evidence="1" type="ORF">F2Q68_00015115</name>
</gene>
<protein>
    <submittedName>
        <fullName evidence="1">Uncharacterized protein</fullName>
    </submittedName>
</protein>
<dbReference type="Proteomes" id="UP000712281">
    <property type="component" value="Unassembled WGS sequence"/>
</dbReference>